<feature type="region of interest" description="Disordered" evidence="1">
    <location>
        <begin position="27"/>
        <end position="51"/>
    </location>
</feature>
<dbReference type="OrthoDB" id="5304367at2759"/>
<dbReference type="EMBL" id="GL876974">
    <property type="protein sequence ID" value="KLU89984.1"/>
    <property type="molecule type" value="Genomic_DNA"/>
</dbReference>
<dbReference type="eggNOG" id="ENOG502R94H">
    <property type="taxonomic scope" value="Eukaryota"/>
</dbReference>
<dbReference type="VEuPathDB" id="FungiDB:MAPG_08951"/>
<evidence type="ECO:0000313" key="4">
    <source>
        <dbReference type="Proteomes" id="UP000011715"/>
    </source>
</evidence>
<keyword evidence="4" id="KW-1185">Reference proteome</keyword>
<reference evidence="4" key="1">
    <citation type="submission" date="2010-05" db="EMBL/GenBank/DDBJ databases">
        <title>The genome sequence of Magnaporthe poae strain ATCC 64411.</title>
        <authorList>
            <person name="Ma L.-J."/>
            <person name="Dead R."/>
            <person name="Young S."/>
            <person name="Zeng Q."/>
            <person name="Koehrsen M."/>
            <person name="Alvarado L."/>
            <person name="Berlin A."/>
            <person name="Chapman S.B."/>
            <person name="Chen Z."/>
            <person name="Freedman E."/>
            <person name="Gellesch M."/>
            <person name="Goldberg J."/>
            <person name="Griggs A."/>
            <person name="Gujja S."/>
            <person name="Heilman E.R."/>
            <person name="Heiman D."/>
            <person name="Hepburn T."/>
            <person name="Howarth C."/>
            <person name="Jen D."/>
            <person name="Larson L."/>
            <person name="Mehta T."/>
            <person name="Neiman D."/>
            <person name="Pearson M."/>
            <person name="Roberts A."/>
            <person name="Saif S."/>
            <person name="Shea T."/>
            <person name="Shenoy N."/>
            <person name="Sisk P."/>
            <person name="Stolte C."/>
            <person name="Sykes S."/>
            <person name="Walk T."/>
            <person name="White J."/>
            <person name="Yandava C."/>
            <person name="Haas B."/>
            <person name="Nusbaum C."/>
            <person name="Birren B."/>
        </authorList>
    </citation>
    <scope>NUCLEOTIDE SEQUENCE [LARGE SCALE GENOMIC DNA]</scope>
    <source>
        <strain evidence="4">ATCC 64411 / 73-15</strain>
    </source>
</reference>
<reference evidence="3" key="4">
    <citation type="journal article" date="2015" name="G3 (Bethesda)">
        <title>Genome sequences of three phytopathogenic species of the Magnaporthaceae family of fungi.</title>
        <authorList>
            <person name="Okagaki L.H."/>
            <person name="Nunes C.C."/>
            <person name="Sailsbery J."/>
            <person name="Clay B."/>
            <person name="Brown D."/>
            <person name="John T."/>
            <person name="Oh Y."/>
            <person name="Young N."/>
            <person name="Fitzgerald M."/>
            <person name="Haas B.J."/>
            <person name="Zeng Q."/>
            <person name="Young S."/>
            <person name="Adiconis X."/>
            <person name="Fan L."/>
            <person name="Levin J.Z."/>
            <person name="Mitchell T.K."/>
            <person name="Okubara P.A."/>
            <person name="Farman M.L."/>
            <person name="Kohn L.M."/>
            <person name="Birren B."/>
            <person name="Ma L.-J."/>
            <person name="Dean R.A."/>
        </authorList>
    </citation>
    <scope>NUCLEOTIDE SEQUENCE</scope>
    <source>
        <strain evidence="3">ATCC 64411 / 73-15</strain>
    </source>
</reference>
<feature type="compositionally biased region" description="Basic and acidic residues" evidence="1">
    <location>
        <begin position="27"/>
        <end position="36"/>
    </location>
</feature>
<sequence>MAPMAAFTMACLLFTYTRSSIREARLNAQMERDAYRKNQQQRHHPPEEPRR</sequence>
<proteinExistence type="predicted"/>
<protein>
    <submittedName>
        <fullName evidence="2 3">Uncharacterized protein</fullName>
    </submittedName>
</protein>
<dbReference type="EnsemblFungi" id="MAPG_08951T0">
    <property type="protein sequence ID" value="MAPG_08951T0"/>
    <property type="gene ID" value="MAPG_08951"/>
</dbReference>
<accession>A0A0C4E8N9</accession>
<name>A0A0C4E8N9_MAGP6</name>
<dbReference type="Proteomes" id="UP000011715">
    <property type="component" value="Unassembled WGS sequence"/>
</dbReference>
<evidence type="ECO:0000313" key="3">
    <source>
        <dbReference type="EnsemblFungi" id="MAPG_08951T0"/>
    </source>
</evidence>
<reference evidence="3" key="5">
    <citation type="submission" date="2015-06" db="UniProtKB">
        <authorList>
            <consortium name="EnsemblFungi"/>
        </authorList>
    </citation>
    <scope>IDENTIFICATION</scope>
    <source>
        <strain evidence="3">ATCC 64411</strain>
    </source>
</reference>
<dbReference type="EMBL" id="ADBL01002184">
    <property type="status" value="NOT_ANNOTATED_CDS"/>
    <property type="molecule type" value="Genomic_DNA"/>
</dbReference>
<evidence type="ECO:0000313" key="2">
    <source>
        <dbReference type="EMBL" id="KLU89984.1"/>
    </source>
</evidence>
<organism evidence="3 4">
    <name type="scientific">Magnaporthiopsis poae (strain ATCC 64411 / 73-15)</name>
    <name type="common">Kentucky bluegrass fungus</name>
    <name type="synonym">Magnaporthe poae</name>
    <dbReference type="NCBI Taxonomy" id="644358"/>
    <lineage>
        <taxon>Eukaryota</taxon>
        <taxon>Fungi</taxon>
        <taxon>Dikarya</taxon>
        <taxon>Ascomycota</taxon>
        <taxon>Pezizomycotina</taxon>
        <taxon>Sordariomycetes</taxon>
        <taxon>Sordariomycetidae</taxon>
        <taxon>Magnaporthales</taxon>
        <taxon>Magnaporthaceae</taxon>
        <taxon>Magnaporthiopsis</taxon>
    </lineage>
</organism>
<evidence type="ECO:0000256" key="1">
    <source>
        <dbReference type="SAM" id="MobiDB-lite"/>
    </source>
</evidence>
<reference evidence="2" key="3">
    <citation type="submission" date="2011-03" db="EMBL/GenBank/DDBJ databases">
        <title>Annotation of Magnaporthe poae ATCC 64411.</title>
        <authorList>
            <person name="Ma L.-J."/>
            <person name="Dead R."/>
            <person name="Young S.K."/>
            <person name="Zeng Q."/>
            <person name="Gargeya S."/>
            <person name="Fitzgerald M."/>
            <person name="Haas B."/>
            <person name="Abouelleil A."/>
            <person name="Alvarado L."/>
            <person name="Arachchi H.M."/>
            <person name="Berlin A."/>
            <person name="Brown A."/>
            <person name="Chapman S.B."/>
            <person name="Chen Z."/>
            <person name="Dunbar C."/>
            <person name="Freedman E."/>
            <person name="Gearin G."/>
            <person name="Gellesch M."/>
            <person name="Goldberg J."/>
            <person name="Griggs A."/>
            <person name="Gujja S."/>
            <person name="Heiman D."/>
            <person name="Howarth C."/>
            <person name="Larson L."/>
            <person name="Lui A."/>
            <person name="MacDonald P.J.P."/>
            <person name="Mehta T."/>
            <person name="Montmayeur A."/>
            <person name="Murphy C."/>
            <person name="Neiman D."/>
            <person name="Pearson M."/>
            <person name="Priest M."/>
            <person name="Roberts A."/>
            <person name="Saif S."/>
            <person name="Shea T."/>
            <person name="Shenoy N."/>
            <person name="Sisk P."/>
            <person name="Stolte C."/>
            <person name="Sykes S."/>
            <person name="Yandava C."/>
            <person name="Wortman J."/>
            <person name="Nusbaum C."/>
            <person name="Birren B."/>
        </authorList>
    </citation>
    <scope>NUCLEOTIDE SEQUENCE</scope>
    <source>
        <strain evidence="2">ATCC 64411</strain>
    </source>
</reference>
<dbReference type="OMA" id="AYRKNQQ"/>
<dbReference type="AlphaFoldDB" id="A0A0C4E8N9"/>
<reference evidence="2" key="2">
    <citation type="submission" date="2010-05" db="EMBL/GenBank/DDBJ databases">
        <title>The Genome Sequence of Magnaporthe poae strain ATCC 64411.</title>
        <authorList>
            <consortium name="The Broad Institute Genome Sequencing Platform"/>
            <consortium name="Broad Institute Genome Sequencing Center for Infectious Disease"/>
            <person name="Ma L.-J."/>
            <person name="Dead R."/>
            <person name="Young S."/>
            <person name="Zeng Q."/>
            <person name="Koehrsen M."/>
            <person name="Alvarado L."/>
            <person name="Berlin A."/>
            <person name="Chapman S.B."/>
            <person name="Chen Z."/>
            <person name="Freedman E."/>
            <person name="Gellesch M."/>
            <person name="Goldberg J."/>
            <person name="Griggs A."/>
            <person name="Gujja S."/>
            <person name="Heilman E.R."/>
            <person name="Heiman D."/>
            <person name="Hepburn T."/>
            <person name="Howarth C."/>
            <person name="Jen D."/>
            <person name="Larson L."/>
            <person name="Mehta T."/>
            <person name="Neiman D."/>
            <person name="Pearson M."/>
            <person name="Roberts A."/>
            <person name="Saif S."/>
            <person name="Shea T."/>
            <person name="Shenoy N."/>
            <person name="Sisk P."/>
            <person name="Stolte C."/>
            <person name="Sykes S."/>
            <person name="Walk T."/>
            <person name="White J."/>
            <person name="Yandava C."/>
            <person name="Haas B."/>
            <person name="Nusbaum C."/>
            <person name="Birren B."/>
        </authorList>
    </citation>
    <scope>NUCLEOTIDE SEQUENCE</scope>
    <source>
        <strain evidence="2">ATCC 64411</strain>
    </source>
</reference>
<gene>
    <name evidence="2" type="ORF">MAPG_08951</name>
</gene>